<name>A0A8S0WQ52_CYCAE</name>
<dbReference type="Proteomes" id="UP000467700">
    <property type="component" value="Unassembled WGS sequence"/>
</dbReference>
<comment type="caution">
    <text evidence="2">The sequence shown here is derived from an EMBL/GenBank/DDBJ whole genome shotgun (WGS) entry which is preliminary data.</text>
</comment>
<reference evidence="2 3" key="1">
    <citation type="submission" date="2020-01" db="EMBL/GenBank/DDBJ databases">
        <authorList>
            <person name="Gupta K D."/>
        </authorList>
    </citation>
    <scope>NUCLEOTIDE SEQUENCE [LARGE SCALE GENOMIC DNA]</scope>
</reference>
<feature type="compositionally biased region" description="Basic residues" evidence="1">
    <location>
        <begin position="48"/>
        <end position="70"/>
    </location>
</feature>
<gene>
    <name evidence="2" type="ORF">AAE3_LOCUS4806</name>
</gene>
<sequence length="159" mass="17491">MKDFLSRSAQPIVLQVPGSNYELRYSPSPSPPPAPIEQPTVIQPPPARPRKKETKSKRANKPKVDKGKKKVVTDLTACDSDGVEIVAHPRNGSVDSLATNSRYRDSEPPKKRRRVEKNPNVAPAVNSLVGEWAMLQTVGPSPTVRRDNCPKNMGSTNIF</sequence>
<feature type="region of interest" description="Disordered" evidence="1">
    <location>
        <begin position="88"/>
        <end position="120"/>
    </location>
</feature>
<evidence type="ECO:0000313" key="3">
    <source>
        <dbReference type="Proteomes" id="UP000467700"/>
    </source>
</evidence>
<dbReference type="EMBL" id="CACVBS010000036">
    <property type="protein sequence ID" value="CAA7262712.1"/>
    <property type="molecule type" value="Genomic_DNA"/>
</dbReference>
<proteinExistence type="predicted"/>
<evidence type="ECO:0000256" key="1">
    <source>
        <dbReference type="SAM" id="MobiDB-lite"/>
    </source>
</evidence>
<feature type="region of interest" description="Disordered" evidence="1">
    <location>
        <begin position="140"/>
        <end position="159"/>
    </location>
</feature>
<dbReference type="AlphaFoldDB" id="A0A8S0WQ52"/>
<keyword evidence="3" id="KW-1185">Reference proteome</keyword>
<feature type="compositionally biased region" description="Pro residues" evidence="1">
    <location>
        <begin position="28"/>
        <end position="47"/>
    </location>
</feature>
<feature type="region of interest" description="Disordered" evidence="1">
    <location>
        <begin position="20"/>
        <end position="70"/>
    </location>
</feature>
<organism evidence="2 3">
    <name type="scientific">Cyclocybe aegerita</name>
    <name type="common">Black poplar mushroom</name>
    <name type="synonym">Agrocybe aegerita</name>
    <dbReference type="NCBI Taxonomy" id="1973307"/>
    <lineage>
        <taxon>Eukaryota</taxon>
        <taxon>Fungi</taxon>
        <taxon>Dikarya</taxon>
        <taxon>Basidiomycota</taxon>
        <taxon>Agaricomycotina</taxon>
        <taxon>Agaricomycetes</taxon>
        <taxon>Agaricomycetidae</taxon>
        <taxon>Agaricales</taxon>
        <taxon>Agaricineae</taxon>
        <taxon>Bolbitiaceae</taxon>
        <taxon>Cyclocybe</taxon>
    </lineage>
</organism>
<evidence type="ECO:0000313" key="2">
    <source>
        <dbReference type="EMBL" id="CAA7262712.1"/>
    </source>
</evidence>
<protein>
    <submittedName>
        <fullName evidence="2">Uncharacterized protein</fullName>
    </submittedName>
</protein>
<accession>A0A8S0WQ52</accession>